<organism evidence="1">
    <name type="scientific">hydrocarbon metagenome</name>
    <dbReference type="NCBI Taxonomy" id="938273"/>
    <lineage>
        <taxon>unclassified sequences</taxon>
        <taxon>metagenomes</taxon>
        <taxon>ecological metagenomes</taxon>
    </lineage>
</organism>
<sequence>MEENAGLDIFISVLLRYPEFNAVKYDAANGEIKIEAALRGEIEKESQENFITQTIKCVGLFQKLSGIETSIIKLEFEEYSTSNLTLLKYHRDVESLTEGEVEVFAGLLQKCFNEFIIRDSGKIITGDVFKKRIKENLLYKINREKTSTSNFLAYRDHGRVLVFNK</sequence>
<dbReference type="AlphaFoldDB" id="A0A0W8E5R4"/>
<evidence type="ECO:0000313" key="1">
    <source>
        <dbReference type="EMBL" id="KUG03801.1"/>
    </source>
</evidence>
<dbReference type="EMBL" id="LNQE01001868">
    <property type="protein sequence ID" value="KUG03801.1"/>
    <property type="molecule type" value="Genomic_DNA"/>
</dbReference>
<reference evidence="1" key="1">
    <citation type="journal article" date="2015" name="Proc. Natl. Acad. Sci. U.S.A.">
        <title>Networks of energetic and metabolic interactions define dynamics in microbial communities.</title>
        <authorList>
            <person name="Embree M."/>
            <person name="Liu J.K."/>
            <person name="Al-Bassam M.M."/>
            <person name="Zengler K."/>
        </authorList>
    </citation>
    <scope>NUCLEOTIDE SEQUENCE</scope>
</reference>
<accession>A0A0W8E5R4</accession>
<name>A0A0W8E5R4_9ZZZZ</name>
<comment type="caution">
    <text evidence="1">The sequence shown here is derived from an EMBL/GenBank/DDBJ whole genome shotgun (WGS) entry which is preliminary data.</text>
</comment>
<gene>
    <name evidence="1" type="ORF">ASZ90_018837</name>
</gene>
<proteinExistence type="predicted"/>
<protein>
    <submittedName>
        <fullName evidence="1">Uncharacterized protein</fullName>
    </submittedName>
</protein>